<dbReference type="InterPro" id="IPR011990">
    <property type="entry name" value="TPR-like_helical_dom_sf"/>
</dbReference>
<dbReference type="Gene3D" id="1.25.40.10">
    <property type="entry name" value="Tetratricopeptide repeat domain"/>
    <property type="match status" value="1"/>
</dbReference>
<dbReference type="Proteomes" id="UP001208570">
    <property type="component" value="Unassembled WGS sequence"/>
</dbReference>
<dbReference type="PANTHER" id="PTHR19860">
    <property type="entry name" value="DDB1- AND CUL4-ASSOCIATED FACTOR 12-RELATED"/>
    <property type="match status" value="1"/>
</dbReference>
<sequence>MGSRPSVINSASDGDIYIVQANEVWLKAIKTSRITERVKKKLVIKHQGWKTIRIFVSSTFKDFHQEREFLVKKVFPDLREWCEARKLYLVECDLRWGVPKDYTTEATMKACLGEIDRCYSDNVMPFFLNMTSERVGWVPTVDEIPEVIQRDYAWVEGLSVTEMEIMHGAYRIDNPNALFMIRDTSFVKELPEDYKINYIENTPSASAKLQILKKKICEKFRDRVVHYKVNIIGLNPQRKIVQLGGLDGVFSKKVYDFFRKRIEEQYPLEKEEKDPYLHMKERHEAFMKSRCENVIGRQSIISEIEAYLCGTGSDVPLILVGGAGTGKTSILARIADLAVDKATAGILPGGAGNNWHVFYHFVGAVPGSTELLLMLQRLLKELNMVNDSSLPSDTEVAVQLTCSALANPNTRPAVVVVDALNQFDDETASQIISWVPKKLAPHIRCIFSMINDTVHHNSLISREPQPQQIVVLPLTKEDRRAIVTFLLERYNKKLDSTQMDTLLSKNSSDNPLWLSIACEELRVFGQFRQLSDKINQLPDGLLELEQFILSRFEAENGGELLIATLSLLEVSARGLLEIEMKIILGDEENLMPPENCDRDGAGEVDRRCEKSFIQLPAYKWAEIYRGLRTFLRPFGDSGEGRLDFYHRSLSKAVRLKYFKGSDEEKKYKWWHCKLAHYFEIDCNNIHRKIEELPTHLIAIEAQKRLETFLTDWDVFDLMFDEDYSMKLLIYWRKGSNFENMEKAYVAATDKLKNDAKTSKKDLCIRYEQIAKFLTQGGCHDMAKELSTKAQEIEEKELGARPERMADLFFLKALIQDEKMRLEEFMYRSQLPRLKAIIDNYEKSVAIYETLPGDNIKRKMGRIYNRLSFYYTGYFLRKGNDDISMDEAKRKALECVDKAIDIFKKLKDELNMADCLVTKAVTFGTAGPEQLKYLKEAEELTLAITGGLHQNMDRLYLNTAIYFEESNDYYSAYEYFYKWHTMCVDFYGKTHPRTLRTYSTLQEPVYRRFAAERGHQVPELP</sequence>
<dbReference type="EMBL" id="JAODUP010000120">
    <property type="protein sequence ID" value="KAK2161154.1"/>
    <property type="molecule type" value="Genomic_DNA"/>
</dbReference>
<protein>
    <recommendedName>
        <fullName evidence="2">Orc1-like AAA ATPase domain-containing protein</fullName>
    </recommendedName>
</protein>
<comment type="caution">
    <text evidence="3">The sequence shown here is derived from an EMBL/GenBank/DDBJ whole genome shotgun (WGS) entry which is preliminary data.</text>
</comment>
<evidence type="ECO:0000259" key="2">
    <source>
        <dbReference type="Pfam" id="PF13191"/>
    </source>
</evidence>
<dbReference type="Gene3D" id="3.40.50.300">
    <property type="entry name" value="P-loop containing nucleotide triphosphate hydrolases"/>
    <property type="match status" value="1"/>
</dbReference>
<dbReference type="InterPro" id="IPR027417">
    <property type="entry name" value="P-loop_NTPase"/>
</dbReference>
<keyword evidence="4" id="KW-1185">Reference proteome</keyword>
<evidence type="ECO:0000313" key="4">
    <source>
        <dbReference type="Proteomes" id="UP001208570"/>
    </source>
</evidence>
<feature type="domain" description="Orc1-like AAA ATPase" evidence="2">
    <location>
        <begin position="294"/>
        <end position="430"/>
    </location>
</feature>
<dbReference type="PANTHER" id="PTHR19860:SF14">
    <property type="entry name" value="DUF4062 DOMAIN-CONTAINING PROTEIN"/>
    <property type="match status" value="1"/>
</dbReference>
<evidence type="ECO:0000313" key="3">
    <source>
        <dbReference type="EMBL" id="KAK2161154.1"/>
    </source>
</evidence>
<dbReference type="InterPro" id="IPR041664">
    <property type="entry name" value="AAA_16"/>
</dbReference>
<dbReference type="AlphaFoldDB" id="A0AAD9NBI0"/>
<dbReference type="GO" id="GO:0080008">
    <property type="term" value="C:Cul4-RING E3 ubiquitin ligase complex"/>
    <property type="evidence" value="ECO:0007669"/>
    <property type="project" value="TreeGrafter"/>
</dbReference>
<dbReference type="SUPFAM" id="SSF52540">
    <property type="entry name" value="P-loop containing nucleoside triphosphate hydrolases"/>
    <property type="match status" value="1"/>
</dbReference>
<accession>A0AAD9NBI0</accession>
<name>A0AAD9NBI0_9ANNE</name>
<dbReference type="Pfam" id="PF13191">
    <property type="entry name" value="AAA_16"/>
    <property type="match status" value="1"/>
</dbReference>
<evidence type="ECO:0000256" key="1">
    <source>
        <dbReference type="ARBA" id="ARBA00022737"/>
    </source>
</evidence>
<dbReference type="InterPro" id="IPR051191">
    <property type="entry name" value="DCAF12"/>
</dbReference>
<gene>
    <name evidence="3" type="ORF">LSH36_120g01020</name>
</gene>
<organism evidence="3 4">
    <name type="scientific">Paralvinella palmiformis</name>
    <dbReference type="NCBI Taxonomy" id="53620"/>
    <lineage>
        <taxon>Eukaryota</taxon>
        <taxon>Metazoa</taxon>
        <taxon>Spiralia</taxon>
        <taxon>Lophotrochozoa</taxon>
        <taxon>Annelida</taxon>
        <taxon>Polychaeta</taxon>
        <taxon>Sedentaria</taxon>
        <taxon>Canalipalpata</taxon>
        <taxon>Terebellida</taxon>
        <taxon>Terebelliformia</taxon>
        <taxon>Alvinellidae</taxon>
        <taxon>Paralvinella</taxon>
    </lineage>
</organism>
<keyword evidence="1" id="KW-0677">Repeat</keyword>
<reference evidence="3" key="1">
    <citation type="journal article" date="2023" name="Mol. Biol. Evol.">
        <title>Third-Generation Sequencing Reveals the Adaptive Role of the Epigenome in Three Deep-Sea Polychaetes.</title>
        <authorList>
            <person name="Perez M."/>
            <person name="Aroh O."/>
            <person name="Sun Y."/>
            <person name="Lan Y."/>
            <person name="Juniper S.K."/>
            <person name="Young C.R."/>
            <person name="Angers B."/>
            <person name="Qian P.Y."/>
        </authorList>
    </citation>
    <scope>NUCLEOTIDE SEQUENCE</scope>
    <source>
        <strain evidence="3">P08H-3</strain>
    </source>
</reference>
<proteinExistence type="predicted"/>